<evidence type="ECO:0000259" key="6">
    <source>
        <dbReference type="Pfam" id="PF01103"/>
    </source>
</evidence>
<keyword evidence="4" id="KW-0472">Membrane</keyword>
<feature type="domain" description="POTRA" evidence="7">
    <location>
        <begin position="211"/>
        <end position="283"/>
    </location>
</feature>
<evidence type="ECO:0000259" key="7">
    <source>
        <dbReference type="Pfam" id="PF07244"/>
    </source>
</evidence>
<evidence type="ECO:0000313" key="9">
    <source>
        <dbReference type="Proteomes" id="UP000000483"/>
    </source>
</evidence>
<dbReference type="KEGG" id="dao:Desac_2078"/>
<dbReference type="AlphaFoldDB" id="F2NJW3"/>
<dbReference type="Gene3D" id="3.10.20.310">
    <property type="entry name" value="membrane protein fhac"/>
    <property type="match status" value="3"/>
</dbReference>
<organism evidence="8 9">
    <name type="scientific">Desulfobacca acetoxidans (strain ATCC 700848 / DSM 11109 / ASRB2)</name>
    <dbReference type="NCBI Taxonomy" id="880072"/>
    <lineage>
        <taxon>Bacteria</taxon>
        <taxon>Pseudomonadati</taxon>
        <taxon>Thermodesulfobacteriota</taxon>
        <taxon>Desulfobaccia</taxon>
        <taxon>Desulfobaccales</taxon>
        <taxon>Desulfobaccaceae</taxon>
        <taxon>Desulfobacca</taxon>
    </lineage>
</organism>
<reference evidence="9" key="2">
    <citation type="submission" date="2011-03" db="EMBL/GenBank/DDBJ databases">
        <title>The complete genome of Desulfobacca acetoxidans DSM 11109.</title>
        <authorList>
            <consortium name="US DOE Joint Genome Institute (JGI-PGF)"/>
            <person name="Lucas S."/>
            <person name="Copeland A."/>
            <person name="Lapidus A."/>
            <person name="Bruce D."/>
            <person name="Goodwin L."/>
            <person name="Pitluck S."/>
            <person name="Peters L."/>
            <person name="Kyrpides N."/>
            <person name="Mavromatis K."/>
            <person name="Ivanova N."/>
            <person name="Ovchinnikova G."/>
            <person name="Teshima H."/>
            <person name="Detter J.C."/>
            <person name="Han C."/>
            <person name="Land M."/>
            <person name="Hauser L."/>
            <person name="Markowitz V."/>
            <person name="Cheng J.-F."/>
            <person name="Hugenholtz P."/>
            <person name="Woyke T."/>
            <person name="Wu D."/>
            <person name="Spring S."/>
            <person name="Schueler E."/>
            <person name="Brambilla E."/>
            <person name="Klenk H.-P."/>
            <person name="Eisen J.A."/>
        </authorList>
    </citation>
    <scope>NUCLEOTIDE SEQUENCE [LARGE SCALE GENOMIC DNA]</scope>
    <source>
        <strain evidence="9">ATCC 700848 / DSM 11109 / ASRB2</strain>
    </source>
</reference>
<protein>
    <submittedName>
        <fullName evidence="8">Surface antigen (D15)</fullName>
    </submittedName>
</protein>
<reference evidence="8 9" key="1">
    <citation type="journal article" date="2011" name="Stand. Genomic Sci.">
        <title>Complete genome sequence of the acetate-degrading sulfate reducer Desulfobacca acetoxidans type strain (ASRB2).</title>
        <authorList>
            <person name="Goker M."/>
            <person name="Teshima H."/>
            <person name="Lapidus A."/>
            <person name="Nolan M."/>
            <person name="Lucas S."/>
            <person name="Hammon N."/>
            <person name="Deshpande S."/>
            <person name="Cheng J.F."/>
            <person name="Tapia R."/>
            <person name="Han C."/>
            <person name="Goodwin L."/>
            <person name="Pitluck S."/>
            <person name="Huntemann M."/>
            <person name="Liolios K."/>
            <person name="Ivanova N."/>
            <person name="Pagani I."/>
            <person name="Mavromatis K."/>
            <person name="Ovchinikova G."/>
            <person name="Pati A."/>
            <person name="Chen A."/>
            <person name="Palaniappan K."/>
            <person name="Land M."/>
            <person name="Hauser L."/>
            <person name="Brambilla E.M."/>
            <person name="Rohde M."/>
            <person name="Spring S."/>
            <person name="Detter J.C."/>
            <person name="Woyke T."/>
            <person name="Bristow J."/>
            <person name="Eisen J.A."/>
            <person name="Markowitz V."/>
            <person name="Hugenholtz P."/>
            <person name="Kyrpides N.C."/>
            <person name="Klenk H.P."/>
        </authorList>
    </citation>
    <scope>NUCLEOTIDE SEQUENCE [LARGE SCALE GENOMIC DNA]</scope>
    <source>
        <strain evidence="9">ATCC 700848 / DSM 11109 / ASRB2</strain>
    </source>
</reference>
<evidence type="ECO:0000256" key="3">
    <source>
        <dbReference type="ARBA" id="ARBA00022729"/>
    </source>
</evidence>
<evidence type="ECO:0000256" key="4">
    <source>
        <dbReference type="ARBA" id="ARBA00023136"/>
    </source>
</evidence>
<proteinExistence type="predicted"/>
<feature type="domain" description="POTRA" evidence="7">
    <location>
        <begin position="43"/>
        <end position="122"/>
    </location>
</feature>
<comment type="subcellular location">
    <subcellularLocation>
        <location evidence="1">Membrane</location>
    </subcellularLocation>
</comment>
<dbReference type="OrthoDB" id="9814535at2"/>
<dbReference type="PANTHER" id="PTHR12815">
    <property type="entry name" value="SORTING AND ASSEMBLY MACHINERY SAMM50 PROTEIN FAMILY MEMBER"/>
    <property type="match status" value="1"/>
</dbReference>
<evidence type="ECO:0000256" key="2">
    <source>
        <dbReference type="ARBA" id="ARBA00022692"/>
    </source>
</evidence>
<keyword evidence="5" id="KW-0998">Cell outer membrane</keyword>
<evidence type="ECO:0000256" key="5">
    <source>
        <dbReference type="ARBA" id="ARBA00023237"/>
    </source>
</evidence>
<feature type="domain" description="Bacterial surface antigen (D15)" evidence="6">
    <location>
        <begin position="419"/>
        <end position="614"/>
    </location>
</feature>
<dbReference type="InterPro" id="IPR039910">
    <property type="entry name" value="D15-like"/>
</dbReference>
<keyword evidence="2" id="KW-0812">Transmembrane</keyword>
<feature type="domain" description="POTRA" evidence="7">
    <location>
        <begin position="138"/>
        <end position="203"/>
    </location>
</feature>
<dbReference type="EMBL" id="CP002629">
    <property type="protein sequence ID" value="AEB09907.1"/>
    <property type="molecule type" value="Genomic_DNA"/>
</dbReference>
<dbReference type="Pfam" id="PF07244">
    <property type="entry name" value="POTRA"/>
    <property type="match status" value="3"/>
</dbReference>
<dbReference type="PANTHER" id="PTHR12815:SF47">
    <property type="entry name" value="TRANSLOCATION AND ASSEMBLY MODULE SUBUNIT TAMA"/>
    <property type="match status" value="1"/>
</dbReference>
<dbReference type="STRING" id="880072.Desac_2078"/>
<dbReference type="Gene3D" id="2.40.160.50">
    <property type="entry name" value="membrane protein fhac: a member of the omp85/tpsb transporter family"/>
    <property type="match status" value="1"/>
</dbReference>
<keyword evidence="3" id="KW-0732">Signal</keyword>
<name>F2NJW3_DESAR</name>
<sequence>MRQDHHFGQRLSAAALVFLICLITSIQTAVAEVDSPPLFIHTLKLVGNKSVSSDTIYAELLTPRPPFFFWRSLPHYNPEDLRNDINRLKALYRREGFYHASISPEVQESDGRVDIRLAIQEGPGIQVIKIEISVVETDSQIQAKTLLKFSPLVLGQRFTESDFEKLKKEILNHLLDNGYPKGRVEGQVLLDPKANTAAVYIQVWPGPVCSFGRITIKGQQDTPEPLIQRYLEIKPGERFSLAKIIASQERLYELDLFQSVLIEPEEVPAHQREIPITVVVSEKKKRSLKIGAGYGSWDEFRARAILRYRNLAGGGRVLEMNSKYSRLETRFEGSFLNPRIFGTDLDLVVTSGLLWRYYPTFSDRALFTRSIVEKQLPWKTKAYIGHGLEFARPYGISDLALQLLTATQPGQLYRANMLVWGLSRSSIDNPADPQKGGQVYLVGEWAPRFMSGQLQFVQSSLDVRQFQNLGLKNVVLAARAKFGLIPPIQNTDQIPIYRRFFSGGPTNMRAYRMYYLGPRDSSGNPLGGESIFLSTLELRFPMYQEFRGVAFFDAGNVFSRLEDTDLGQLKYGAGFGLRYQTPIGPVGVEFAWPLNPIDRDKDTYQVILNIGHAF</sequence>
<gene>
    <name evidence="8" type="ordered locus">Desac_2078</name>
</gene>
<dbReference type="Proteomes" id="UP000000483">
    <property type="component" value="Chromosome"/>
</dbReference>
<evidence type="ECO:0000313" key="8">
    <source>
        <dbReference type="EMBL" id="AEB09907.1"/>
    </source>
</evidence>
<dbReference type="GO" id="GO:0019867">
    <property type="term" value="C:outer membrane"/>
    <property type="evidence" value="ECO:0007669"/>
    <property type="project" value="InterPro"/>
</dbReference>
<dbReference type="HOGENOM" id="CLU_018618_1_0_7"/>
<keyword evidence="9" id="KW-1185">Reference proteome</keyword>
<dbReference type="InterPro" id="IPR000184">
    <property type="entry name" value="Bac_surfAg_D15"/>
</dbReference>
<evidence type="ECO:0000256" key="1">
    <source>
        <dbReference type="ARBA" id="ARBA00004370"/>
    </source>
</evidence>
<dbReference type="Pfam" id="PF01103">
    <property type="entry name" value="Omp85"/>
    <property type="match status" value="1"/>
</dbReference>
<dbReference type="eggNOG" id="COG4775">
    <property type="taxonomic scope" value="Bacteria"/>
</dbReference>
<accession>F2NJW3</accession>
<dbReference type="InterPro" id="IPR010827">
    <property type="entry name" value="BamA/TamA_POTRA"/>
</dbReference>